<feature type="domain" description="CBM20" evidence="4">
    <location>
        <begin position="24"/>
        <end position="131"/>
    </location>
</feature>
<dbReference type="AlphaFoldDB" id="A0AAV0ZH23"/>
<dbReference type="EMBL" id="OX451737">
    <property type="protein sequence ID" value="CAI8597004.1"/>
    <property type="molecule type" value="Genomic_DNA"/>
</dbReference>
<dbReference type="SUPFAM" id="SSF49452">
    <property type="entry name" value="Starch-binding domain-like"/>
    <property type="match status" value="1"/>
</dbReference>
<dbReference type="PANTHER" id="PTHR10606:SF72">
    <property type="entry name" value="FRUCTOSE-6-PHOSPHATE-2-KINASE_FRUCTOSE-2, 6-BISPHOSPHATASE"/>
    <property type="match status" value="1"/>
</dbReference>
<feature type="compositionally biased region" description="Polar residues" evidence="3">
    <location>
        <begin position="1"/>
        <end position="11"/>
    </location>
</feature>
<evidence type="ECO:0000259" key="4">
    <source>
        <dbReference type="PROSITE" id="PS51166"/>
    </source>
</evidence>
<dbReference type="FunFam" id="2.60.40.10:FF:000740">
    <property type="entry name" value="6-phosphofructo-2-kinase/fructose-2,6-bisphosphatase"/>
    <property type="match status" value="1"/>
</dbReference>
<gene>
    <name evidence="5" type="ORF">VFH_II061360</name>
</gene>
<organism evidence="5 6">
    <name type="scientific">Vicia faba</name>
    <name type="common">Broad bean</name>
    <name type="synonym">Faba vulgaris</name>
    <dbReference type="NCBI Taxonomy" id="3906"/>
    <lineage>
        <taxon>Eukaryota</taxon>
        <taxon>Viridiplantae</taxon>
        <taxon>Streptophyta</taxon>
        <taxon>Embryophyta</taxon>
        <taxon>Tracheophyta</taxon>
        <taxon>Spermatophyta</taxon>
        <taxon>Magnoliopsida</taxon>
        <taxon>eudicotyledons</taxon>
        <taxon>Gunneridae</taxon>
        <taxon>Pentapetalae</taxon>
        <taxon>rosids</taxon>
        <taxon>fabids</taxon>
        <taxon>Fabales</taxon>
        <taxon>Fabaceae</taxon>
        <taxon>Papilionoideae</taxon>
        <taxon>50 kb inversion clade</taxon>
        <taxon>NPAAA clade</taxon>
        <taxon>Hologalegina</taxon>
        <taxon>IRL clade</taxon>
        <taxon>Fabeae</taxon>
        <taxon>Vicia</taxon>
    </lineage>
</organism>
<dbReference type="FunFam" id="3.40.50.1240:FF:000006">
    <property type="entry name" value="6-phosphofructo-2-kinase/fructose-2, 6-bisphosphatase"/>
    <property type="match status" value="1"/>
</dbReference>
<dbReference type="PROSITE" id="PS00175">
    <property type="entry name" value="PG_MUTASE"/>
    <property type="match status" value="1"/>
</dbReference>
<dbReference type="PANTHER" id="PTHR10606">
    <property type="entry name" value="6-PHOSPHOFRUCTO-2-KINASE/FRUCTOSE-2,6-BISPHOSPHATASE"/>
    <property type="match status" value="1"/>
</dbReference>
<reference evidence="5 6" key="1">
    <citation type="submission" date="2023-01" db="EMBL/GenBank/DDBJ databases">
        <authorList>
            <person name="Kreplak J."/>
        </authorList>
    </citation>
    <scope>NUCLEOTIDE SEQUENCE [LARGE SCALE GENOMIC DNA]</scope>
</reference>
<keyword evidence="2" id="KW-0067">ATP-binding</keyword>
<dbReference type="Gene3D" id="3.40.50.1240">
    <property type="entry name" value="Phosphoglycerate mutase-like"/>
    <property type="match status" value="1"/>
</dbReference>
<dbReference type="InterPro" id="IPR013783">
    <property type="entry name" value="Ig-like_fold"/>
</dbReference>
<dbReference type="GO" id="GO:2001070">
    <property type="term" value="F:starch binding"/>
    <property type="evidence" value="ECO:0007669"/>
    <property type="project" value="InterPro"/>
</dbReference>
<dbReference type="InterPro" id="IPR029033">
    <property type="entry name" value="His_PPase_superfam"/>
</dbReference>
<dbReference type="InterPro" id="IPR003094">
    <property type="entry name" value="6Pfruct_kin"/>
</dbReference>
<dbReference type="Pfam" id="PF01591">
    <property type="entry name" value="6PF2K"/>
    <property type="match status" value="1"/>
</dbReference>
<dbReference type="PIRSF" id="PIRSF000709">
    <property type="entry name" value="6PFK_2-Ptase"/>
    <property type="match status" value="1"/>
</dbReference>
<feature type="compositionally biased region" description="Acidic residues" evidence="3">
    <location>
        <begin position="12"/>
        <end position="24"/>
    </location>
</feature>
<dbReference type="InterPro" id="IPR013079">
    <property type="entry name" value="6Phosfructo_kin"/>
</dbReference>
<evidence type="ECO:0000256" key="2">
    <source>
        <dbReference type="ARBA" id="ARBA00022840"/>
    </source>
</evidence>
<evidence type="ECO:0000313" key="6">
    <source>
        <dbReference type="Proteomes" id="UP001157006"/>
    </source>
</evidence>
<dbReference type="Gene3D" id="3.40.50.300">
    <property type="entry name" value="P-loop containing nucleotide triphosphate hydrolases"/>
    <property type="match status" value="1"/>
</dbReference>
<dbReference type="GO" id="GO:0005829">
    <property type="term" value="C:cytosol"/>
    <property type="evidence" value="ECO:0007669"/>
    <property type="project" value="TreeGrafter"/>
</dbReference>
<feature type="region of interest" description="Disordered" evidence="3">
    <location>
        <begin position="1"/>
        <end position="26"/>
    </location>
</feature>
<dbReference type="PROSITE" id="PS51166">
    <property type="entry name" value="CBM20"/>
    <property type="match status" value="1"/>
</dbReference>
<dbReference type="InterPro" id="IPR027417">
    <property type="entry name" value="P-loop_NTPase"/>
</dbReference>
<dbReference type="InterPro" id="IPR001345">
    <property type="entry name" value="PG/BPGM_mutase_AS"/>
</dbReference>
<dbReference type="InterPro" id="IPR002044">
    <property type="entry name" value="CBM20"/>
</dbReference>
<dbReference type="Gene3D" id="2.60.40.10">
    <property type="entry name" value="Immunoglobulins"/>
    <property type="match status" value="1"/>
</dbReference>
<proteinExistence type="predicted"/>
<dbReference type="CDD" id="cd07067">
    <property type="entry name" value="HP_PGM_like"/>
    <property type="match status" value="1"/>
</dbReference>
<dbReference type="FunFam" id="3.40.50.300:FF:000570">
    <property type="entry name" value="6-phosphofructo-2-kinase/fructose-2, 6-bisphosphatase-like isoform X1"/>
    <property type="match status" value="1"/>
</dbReference>
<name>A0AAV0ZH23_VICFA</name>
<dbReference type="InterPro" id="IPR013078">
    <property type="entry name" value="His_Pase_superF_clade-1"/>
</dbReference>
<evidence type="ECO:0000256" key="3">
    <source>
        <dbReference type="SAM" id="MobiDB-lite"/>
    </source>
</evidence>
<dbReference type="SMART" id="SM00855">
    <property type="entry name" value="PGAM"/>
    <property type="match status" value="1"/>
</dbReference>
<dbReference type="GO" id="GO:0004331">
    <property type="term" value="F:fructose-2,6-bisphosphate 2-phosphatase activity"/>
    <property type="evidence" value="ECO:0007669"/>
    <property type="project" value="TreeGrafter"/>
</dbReference>
<sequence length="734" mass="81345">MGTASSTQTDGGSDETVDRPDDDDQSGRQLYVSLKMENRKLTAHLVPHVYGSLLLVGSWESSKALSMERESVSMWELSFVVPPNHETLDFKFLLKPKDSDVPCFVEEGPSRLLIGGALGEDARHALFKLDSGEVLEYQVFVKADRVSPFDLAASWRAYQENFRPSAVRGIPDVSINSAPQTGGENGSSAGLELDLEHYVVPAPSTSANSAHVYAANNTENPRSLTSVSDGSSNSTKGMEVIVPDPSKVFHSSGMVESKSVGTFSPLQRHDSQRGNSVDRGVGSPRLVRSSSSNIFSGDNLGSSTKNSMPAAAGAVAAAAVADQMLGLKEDRHLAIVLVGLPARGKTFTAAKLTRYLRWLGHDTKHFNVGKYRRLKHGANQSADFFRADNPEGMEARDEVAALAFEDMLSWMHEGGQVGIFDATNSNRRRRNMLMKLAEGECKIIFLETICNDVNIIEKNIRLKIQQSPDYAEEPDFEAGLVDFKNRLANYEKVYEPVGEGSYIKMIDKVSGHGGQIQVNNISGYLPGRIVFFLVNTHLTPRPILLTRHGESQDNVRGRIGGDAAISEAGELYSKKLANFVEKRLKSERAASIWTSTLQRTILTASPIVGFPKVQWRALDEINAGVCDGMTYEEIKKNRPEEYESRQKDKLRYRYPRGESYLDVIQRLEPVIIELERQRAPVVVISHQAVLRALYAYFADRPLKEVPHIEMPLHTIIEIQMGVTGVQEKRYKLMD</sequence>
<dbReference type="SUPFAM" id="SSF52540">
    <property type="entry name" value="P-loop containing nucleoside triphosphate hydrolases"/>
    <property type="match status" value="1"/>
</dbReference>
<protein>
    <recommendedName>
        <fullName evidence="4">CBM20 domain-containing protein</fullName>
    </recommendedName>
</protein>
<keyword evidence="1" id="KW-0547">Nucleotide-binding</keyword>
<dbReference type="InterPro" id="IPR013784">
    <property type="entry name" value="Carb-bd-like_fold"/>
</dbReference>
<evidence type="ECO:0000256" key="1">
    <source>
        <dbReference type="ARBA" id="ARBA00022741"/>
    </source>
</evidence>
<feature type="region of interest" description="Disordered" evidence="3">
    <location>
        <begin position="260"/>
        <end position="283"/>
    </location>
</feature>
<dbReference type="PRINTS" id="PR00991">
    <property type="entry name" value="6PFRUCTKNASE"/>
</dbReference>
<dbReference type="SMART" id="SM01065">
    <property type="entry name" value="CBM_2"/>
    <property type="match status" value="1"/>
</dbReference>
<dbReference type="GO" id="GO:0006000">
    <property type="term" value="P:fructose metabolic process"/>
    <property type="evidence" value="ECO:0007669"/>
    <property type="project" value="InterPro"/>
</dbReference>
<evidence type="ECO:0000313" key="5">
    <source>
        <dbReference type="EMBL" id="CAI8597004.1"/>
    </source>
</evidence>
<dbReference type="GO" id="GO:0006003">
    <property type="term" value="P:fructose 2,6-bisphosphate metabolic process"/>
    <property type="evidence" value="ECO:0007669"/>
    <property type="project" value="InterPro"/>
</dbReference>
<feature type="region of interest" description="Disordered" evidence="3">
    <location>
        <begin position="217"/>
        <end position="236"/>
    </location>
</feature>
<dbReference type="SUPFAM" id="SSF53254">
    <property type="entry name" value="Phosphoglycerate mutase-like"/>
    <property type="match status" value="1"/>
</dbReference>
<accession>A0AAV0ZH23</accession>
<dbReference type="Proteomes" id="UP001157006">
    <property type="component" value="Chromosome 2"/>
</dbReference>
<dbReference type="GO" id="GO:0005524">
    <property type="term" value="F:ATP binding"/>
    <property type="evidence" value="ECO:0007669"/>
    <property type="project" value="UniProtKB-KW"/>
</dbReference>
<keyword evidence="6" id="KW-1185">Reference proteome</keyword>
<dbReference type="Pfam" id="PF00300">
    <property type="entry name" value="His_Phos_1"/>
    <property type="match status" value="1"/>
</dbReference>
<dbReference type="GO" id="GO:0003873">
    <property type="term" value="F:6-phosphofructo-2-kinase activity"/>
    <property type="evidence" value="ECO:0007669"/>
    <property type="project" value="InterPro"/>
</dbReference>